<keyword evidence="3" id="KW-1185">Reference proteome</keyword>
<evidence type="ECO:0000313" key="4">
    <source>
        <dbReference type="Proteomes" id="UP000663852"/>
    </source>
</evidence>
<dbReference type="OrthoDB" id="10051958at2759"/>
<reference evidence="2" key="1">
    <citation type="submission" date="2021-02" db="EMBL/GenBank/DDBJ databases">
        <authorList>
            <person name="Nowell W R."/>
        </authorList>
    </citation>
    <scope>NUCLEOTIDE SEQUENCE</scope>
</reference>
<dbReference type="Proteomes" id="UP000663828">
    <property type="component" value="Unassembled WGS sequence"/>
</dbReference>
<name>A0A815KVW5_ADIRI</name>
<dbReference type="AlphaFoldDB" id="A0A815KVW5"/>
<evidence type="ECO:0000313" key="3">
    <source>
        <dbReference type="Proteomes" id="UP000663828"/>
    </source>
</evidence>
<evidence type="ECO:0000313" key="1">
    <source>
        <dbReference type="EMBL" id="CAF1334200.1"/>
    </source>
</evidence>
<dbReference type="EMBL" id="CAJNOJ010000326">
    <property type="protein sequence ID" value="CAF1400823.1"/>
    <property type="molecule type" value="Genomic_DNA"/>
</dbReference>
<dbReference type="Proteomes" id="UP000663852">
    <property type="component" value="Unassembled WGS sequence"/>
</dbReference>
<evidence type="ECO:0000313" key="2">
    <source>
        <dbReference type="EMBL" id="CAF1400823.1"/>
    </source>
</evidence>
<gene>
    <name evidence="2" type="ORF">EDS130_LOCUS35997</name>
    <name evidence="1" type="ORF">XAT740_LOCUS30597</name>
</gene>
<proteinExistence type="predicted"/>
<sequence>MNVRSQLLRKTHRSFRFGSGHVVTLTEDQINKIPYLAAFVSSADFFECARDGQGYFIIHPKIDLEPFRFILDWFPYRHIRDLFIHLPEDHDPILTILHMDYFGLLIHRDPSLDEVDVSFFDTITYNPLNNSYVEVHRPSQMCDMVVRFAIALVREAYDSTDDKVHERIYWYVMFITSAFRLFHRNVRRHVFKVAKRYFRLFKPCLIRRLNRLQSSQDKYVRMNRRDLNNTFSEWKQAEEKNFKSLIDSHIAPKSSYFYSPIWLDFHFGLYNFWDNDREDLFPPQWRTTTQTLLEPLYKALVETIYDQMQNQIRQCVWRDVCKAPLSSQLFAESQNDEPLHFLELLGWASYSNLSTIRESMKNRRIARHIIEQTMLWNMFANEVSKEETQYLIMDGLSHLKLKLEQEHRQLIHEIQIFQAERETEHTDSNWWFLSLRPLPSSGFERKQLEALTYEQLLGEVNQPSMIIAKICEHLLKKLNEAAVNQVTGWVKTTYEVYKIGPSIARFDVLHPDSTLYTKQGSGNRYHTFKPTPTKQLHFFRNRFR</sequence>
<accession>A0A815KVW5</accession>
<comment type="caution">
    <text evidence="2">The sequence shown here is derived from an EMBL/GenBank/DDBJ whole genome shotgun (WGS) entry which is preliminary data.</text>
</comment>
<protein>
    <submittedName>
        <fullName evidence="2">Uncharacterized protein</fullName>
    </submittedName>
</protein>
<dbReference type="EMBL" id="CAJNOR010002740">
    <property type="protein sequence ID" value="CAF1334200.1"/>
    <property type="molecule type" value="Genomic_DNA"/>
</dbReference>
<organism evidence="2 4">
    <name type="scientific">Adineta ricciae</name>
    <name type="common">Rotifer</name>
    <dbReference type="NCBI Taxonomy" id="249248"/>
    <lineage>
        <taxon>Eukaryota</taxon>
        <taxon>Metazoa</taxon>
        <taxon>Spiralia</taxon>
        <taxon>Gnathifera</taxon>
        <taxon>Rotifera</taxon>
        <taxon>Eurotatoria</taxon>
        <taxon>Bdelloidea</taxon>
        <taxon>Adinetida</taxon>
        <taxon>Adinetidae</taxon>
        <taxon>Adineta</taxon>
    </lineage>
</organism>